<accession>A0A4Z2JEA3</accession>
<reference evidence="2 3" key="1">
    <citation type="submission" date="2019-03" db="EMBL/GenBank/DDBJ databases">
        <title>First draft genome of Liparis tanakae, snailfish: a comprehensive survey of snailfish specific genes.</title>
        <authorList>
            <person name="Kim W."/>
            <person name="Song I."/>
            <person name="Jeong J.-H."/>
            <person name="Kim D."/>
            <person name="Kim S."/>
            <person name="Ryu S."/>
            <person name="Song J.Y."/>
            <person name="Lee S.K."/>
        </authorList>
    </citation>
    <scope>NUCLEOTIDE SEQUENCE [LARGE SCALE GENOMIC DNA]</scope>
    <source>
        <tissue evidence="2">Muscle</tissue>
    </source>
</reference>
<sequence>MPGLQTRLCVFPALATCHSSPPGSLPRRPGNLTTVLPFSPAIPLRPGRSPKGQQAYPGPDRNPLKLLDTHRSRRGEALSVYTALGRRRRRSQGCYVSTRNRGPKQPRGAAHSPSAHSPSAAEWRRCNAPLTSSSVTEETGVIDQSHQGDGGLDSSVCTAGGTLARFLRLSCRSEALHLLEQSRESSCSLLYEPVVLPGAQRSL</sequence>
<evidence type="ECO:0000256" key="1">
    <source>
        <dbReference type="SAM" id="MobiDB-lite"/>
    </source>
</evidence>
<keyword evidence="3" id="KW-1185">Reference proteome</keyword>
<feature type="compositionally biased region" description="Low complexity" evidence="1">
    <location>
        <begin position="109"/>
        <end position="121"/>
    </location>
</feature>
<organism evidence="2 3">
    <name type="scientific">Liparis tanakae</name>
    <name type="common">Tanaka's snailfish</name>
    <dbReference type="NCBI Taxonomy" id="230148"/>
    <lineage>
        <taxon>Eukaryota</taxon>
        <taxon>Metazoa</taxon>
        <taxon>Chordata</taxon>
        <taxon>Craniata</taxon>
        <taxon>Vertebrata</taxon>
        <taxon>Euteleostomi</taxon>
        <taxon>Actinopterygii</taxon>
        <taxon>Neopterygii</taxon>
        <taxon>Teleostei</taxon>
        <taxon>Neoteleostei</taxon>
        <taxon>Acanthomorphata</taxon>
        <taxon>Eupercaria</taxon>
        <taxon>Perciformes</taxon>
        <taxon>Cottioidei</taxon>
        <taxon>Cottales</taxon>
        <taxon>Liparidae</taxon>
        <taxon>Liparis</taxon>
    </lineage>
</organism>
<proteinExistence type="predicted"/>
<protein>
    <submittedName>
        <fullName evidence="2">Uncharacterized protein</fullName>
    </submittedName>
</protein>
<evidence type="ECO:0000313" key="2">
    <source>
        <dbReference type="EMBL" id="TNN88307.1"/>
    </source>
</evidence>
<name>A0A4Z2JEA3_9TELE</name>
<evidence type="ECO:0000313" key="3">
    <source>
        <dbReference type="Proteomes" id="UP000314294"/>
    </source>
</evidence>
<dbReference type="AlphaFoldDB" id="A0A4Z2JEA3"/>
<comment type="caution">
    <text evidence="2">The sequence shown here is derived from an EMBL/GenBank/DDBJ whole genome shotgun (WGS) entry which is preliminary data.</text>
</comment>
<feature type="region of interest" description="Disordered" evidence="1">
    <location>
        <begin position="40"/>
        <end position="62"/>
    </location>
</feature>
<dbReference type="EMBL" id="SRLO01000006">
    <property type="protein sequence ID" value="TNN88307.1"/>
    <property type="molecule type" value="Genomic_DNA"/>
</dbReference>
<gene>
    <name evidence="2" type="ORF">EYF80_001523</name>
</gene>
<dbReference type="Proteomes" id="UP000314294">
    <property type="component" value="Unassembled WGS sequence"/>
</dbReference>
<feature type="region of interest" description="Disordered" evidence="1">
    <location>
        <begin position="89"/>
        <end position="122"/>
    </location>
</feature>